<keyword evidence="2" id="KW-0732">Signal</keyword>
<evidence type="ECO:0000313" key="3">
    <source>
        <dbReference type="EMBL" id="TDC67552.1"/>
    </source>
</evidence>
<organism evidence="3 4">
    <name type="scientific">Streptomyces hainanensis</name>
    <dbReference type="NCBI Taxonomy" id="402648"/>
    <lineage>
        <taxon>Bacteria</taxon>
        <taxon>Bacillati</taxon>
        <taxon>Actinomycetota</taxon>
        <taxon>Actinomycetes</taxon>
        <taxon>Kitasatosporales</taxon>
        <taxon>Streptomycetaceae</taxon>
        <taxon>Streptomyces</taxon>
    </lineage>
</organism>
<dbReference type="AlphaFoldDB" id="A0A4R4SYG4"/>
<keyword evidence="4" id="KW-1185">Reference proteome</keyword>
<reference evidence="3 4" key="1">
    <citation type="submission" date="2019-03" db="EMBL/GenBank/DDBJ databases">
        <title>Draft genome sequences of novel Actinobacteria.</title>
        <authorList>
            <person name="Sahin N."/>
            <person name="Ay H."/>
            <person name="Saygin H."/>
        </authorList>
    </citation>
    <scope>NUCLEOTIDE SEQUENCE [LARGE SCALE GENOMIC DNA]</scope>
    <source>
        <strain evidence="3 4">DSM 41900</strain>
    </source>
</reference>
<accession>A0A4R4SYG4</accession>
<gene>
    <name evidence="3" type="ORF">E1283_28690</name>
</gene>
<dbReference type="Proteomes" id="UP000295345">
    <property type="component" value="Unassembled WGS sequence"/>
</dbReference>
<feature type="chain" id="PRO_5039634833" description="Integral membrane protein" evidence="2">
    <location>
        <begin position="21"/>
        <end position="202"/>
    </location>
</feature>
<dbReference type="EMBL" id="SMKI01000416">
    <property type="protein sequence ID" value="TDC67552.1"/>
    <property type="molecule type" value="Genomic_DNA"/>
</dbReference>
<evidence type="ECO:0000256" key="1">
    <source>
        <dbReference type="SAM" id="MobiDB-lite"/>
    </source>
</evidence>
<name>A0A4R4SYG4_9ACTN</name>
<comment type="caution">
    <text evidence="3">The sequence shown here is derived from an EMBL/GenBank/DDBJ whole genome shotgun (WGS) entry which is preliminary data.</text>
</comment>
<proteinExistence type="predicted"/>
<dbReference type="RefSeq" id="WP_132821083.1">
    <property type="nucleotide sequence ID" value="NZ_SMKI01000416.1"/>
</dbReference>
<feature type="signal peptide" evidence="2">
    <location>
        <begin position="1"/>
        <end position="20"/>
    </location>
</feature>
<protein>
    <recommendedName>
        <fullName evidence="5">Integral membrane protein</fullName>
    </recommendedName>
</protein>
<evidence type="ECO:0000313" key="4">
    <source>
        <dbReference type="Proteomes" id="UP000295345"/>
    </source>
</evidence>
<evidence type="ECO:0008006" key="5">
    <source>
        <dbReference type="Google" id="ProtNLM"/>
    </source>
</evidence>
<feature type="region of interest" description="Disordered" evidence="1">
    <location>
        <begin position="176"/>
        <end position="202"/>
    </location>
</feature>
<sequence length="202" mass="21801">MLAAFVSIPTALLTAAASYAAGRSQGRSAVDAVRRQHRRDAYTAFLLAVNAYVGSASWNACLAEARAATGKADSWLDKERNETLVRHALRIRAGVSVAPLRAAASIVHLEGSAHLGALAGRVIDCAEEMQVVASNREELEAEVRALVTNPRAEPRTDRRMAEAVVEFTRAARRHLDGRRPAGRGRGGRRWQILGRRTPSGEG</sequence>
<dbReference type="OrthoDB" id="4203438at2"/>
<evidence type="ECO:0000256" key="2">
    <source>
        <dbReference type="SAM" id="SignalP"/>
    </source>
</evidence>